<evidence type="ECO:0000313" key="2">
    <source>
        <dbReference type="EMBL" id="VDO53155.1"/>
    </source>
</evidence>
<reference evidence="2 3" key="2">
    <citation type="submission" date="2018-11" db="EMBL/GenBank/DDBJ databases">
        <authorList>
            <consortium name="Pathogen Informatics"/>
        </authorList>
    </citation>
    <scope>NUCLEOTIDE SEQUENCE [LARGE SCALE GENOMIC DNA]</scope>
    <source>
        <strain evidence="2 3">MHpl1</strain>
    </source>
</reference>
<accession>A0A0N4WSM0</accession>
<dbReference type="STRING" id="6290.A0A0N4WSM0"/>
<evidence type="ECO:0000256" key="1">
    <source>
        <dbReference type="SAM" id="Phobius"/>
    </source>
</evidence>
<dbReference type="EMBL" id="UZAF01018603">
    <property type="protein sequence ID" value="VDO53155.1"/>
    <property type="molecule type" value="Genomic_DNA"/>
</dbReference>
<sequence>MSAARCAQLILLAASNRISECWLSQTAPVLLLCYCSIVMPGITNRYGSIRSLSRLIWK</sequence>
<protein>
    <submittedName>
        <fullName evidence="4">Secreted protein</fullName>
    </submittedName>
</protein>
<keyword evidence="1" id="KW-1133">Transmembrane helix</keyword>
<keyword evidence="3" id="KW-1185">Reference proteome</keyword>
<dbReference type="Proteomes" id="UP000268014">
    <property type="component" value="Unassembled WGS sequence"/>
</dbReference>
<gene>
    <name evidence="2" type="ORF">HPLM_LOCUS14535</name>
</gene>
<keyword evidence="1" id="KW-0812">Transmembrane</keyword>
<evidence type="ECO:0000313" key="4">
    <source>
        <dbReference type="WBParaSite" id="HPLM_0001454301-mRNA-1"/>
    </source>
</evidence>
<evidence type="ECO:0000313" key="3">
    <source>
        <dbReference type="Proteomes" id="UP000268014"/>
    </source>
</evidence>
<organism evidence="4">
    <name type="scientific">Haemonchus placei</name>
    <name type="common">Barber's pole worm</name>
    <dbReference type="NCBI Taxonomy" id="6290"/>
    <lineage>
        <taxon>Eukaryota</taxon>
        <taxon>Metazoa</taxon>
        <taxon>Ecdysozoa</taxon>
        <taxon>Nematoda</taxon>
        <taxon>Chromadorea</taxon>
        <taxon>Rhabditida</taxon>
        <taxon>Rhabditina</taxon>
        <taxon>Rhabditomorpha</taxon>
        <taxon>Strongyloidea</taxon>
        <taxon>Trichostrongylidae</taxon>
        <taxon>Haemonchus</taxon>
    </lineage>
</organism>
<name>A0A0N4WSM0_HAEPC</name>
<reference evidence="4" key="1">
    <citation type="submission" date="2017-02" db="UniProtKB">
        <authorList>
            <consortium name="WormBaseParasite"/>
        </authorList>
    </citation>
    <scope>IDENTIFICATION</scope>
</reference>
<keyword evidence="1" id="KW-0472">Membrane</keyword>
<dbReference type="WBParaSite" id="HPLM_0001454301-mRNA-1">
    <property type="protein sequence ID" value="HPLM_0001454301-mRNA-1"/>
    <property type="gene ID" value="HPLM_0001454301"/>
</dbReference>
<dbReference type="AlphaFoldDB" id="A0A0N4WSM0"/>
<proteinExistence type="predicted"/>
<feature type="transmembrane region" description="Helical" evidence="1">
    <location>
        <begin position="27"/>
        <end position="47"/>
    </location>
</feature>